<reference evidence="7" key="1">
    <citation type="journal article" date="2014" name="Int. J. Syst. Evol. Microbiol.">
        <title>Complete genome of a new Firmicutes species belonging to the dominant human colonic microbiota ('Ruminococcus bicirculans') reveals two chromosomes and a selective capacity to utilize plant glucans.</title>
        <authorList>
            <consortium name="NISC Comparative Sequencing Program"/>
            <person name="Wegmann U."/>
            <person name="Louis P."/>
            <person name="Goesmann A."/>
            <person name="Henrissat B."/>
            <person name="Duncan S.H."/>
            <person name="Flint H.J."/>
        </authorList>
    </citation>
    <scope>NUCLEOTIDE SEQUENCE</scope>
    <source>
        <strain evidence="7">CGMCC 1.12707</strain>
    </source>
</reference>
<keyword evidence="10" id="KW-1185">Reference proteome</keyword>
<name>A0A1M6SN12_9FLAO</name>
<dbReference type="GO" id="GO:1990904">
    <property type="term" value="C:ribonucleoprotein complex"/>
    <property type="evidence" value="ECO:0007669"/>
    <property type="project" value="UniProtKB-KW"/>
</dbReference>
<dbReference type="STRING" id="1434701.SAMN05443634_10154"/>
<evidence type="ECO:0000256" key="2">
    <source>
        <dbReference type="ARBA" id="ARBA00022980"/>
    </source>
</evidence>
<dbReference type="InterPro" id="IPR001911">
    <property type="entry name" value="Ribosomal_bS21"/>
</dbReference>
<reference evidence="7" key="5">
    <citation type="submission" date="2024-05" db="EMBL/GenBank/DDBJ databases">
        <authorList>
            <person name="Sun Q."/>
            <person name="Zhou Y."/>
        </authorList>
    </citation>
    <scope>NUCLEOTIDE SEQUENCE</scope>
    <source>
        <strain evidence="7">CGMCC 1.12707</strain>
    </source>
</reference>
<dbReference type="Proteomes" id="UP000650994">
    <property type="component" value="Unassembled WGS sequence"/>
</dbReference>
<evidence type="ECO:0000313" key="9">
    <source>
        <dbReference type="Proteomes" id="UP000184120"/>
    </source>
</evidence>
<protein>
    <recommendedName>
        <fullName evidence="4 5">Small ribosomal subunit protein bS21</fullName>
    </recommendedName>
</protein>
<dbReference type="InterPro" id="IPR038380">
    <property type="entry name" value="Ribosomal_bS21_sf"/>
</dbReference>
<gene>
    <name evidence="5 7" type="primary">rpsU</name>
    <name evidence="7" type="ORF">GCM10010984_25010</name>
    <name evidence="8" type="ORF">SAMN05443634_10154</name>
</gene>
<sequence>MHSQKEIDKIMLIIPVKDGESIERALKKYKRKFDKTGVVRQLRARQQFTKPSVTKRQQISRAIYKQAIVSQEEA</sequence>
<evidence type="ECO:0000256" key="4">
    <source>
        <dbReference type="ARBA" id="ARBA00035135"/>
    </source>
</evidence>
<dbReference type="AlphaFoldDB" id="A0A1M6SN12"/>
<dbReference type="EMBL" id="BMFL01000018">
    <property type="protein sequence ID" value="GGF06734.1"/>
    <property type="molecule type" value="Genomic_DNA"/>
</dbReference>
<dbReference type="GO" id="GO:0003735">
    <property type="term" value="F:structural constituent of ribosome"/>
    <property type="evidence" value="ECO:0007669"/>
    <property type="project" value="InterPro"/>
</dbReference>
<dbReference type="HAMAP" id="MF_00358">
    <property type="entry name" value="Ribosomal_bS21"/>
    <property type="match status" value="1"/>
</dbReference>
<organism evidence="8 9">
    <name type="scientific">Chishuiella changwenlii</name>
    <dbReference type="NCBI Taxonomy" id="1434701"/>
    <lineage>
        <taxon>Bacteria</taxon>
        <taxon>Pseudomonadati</taxon>
        <taxon>Bacteroidota</taxon>
        <taxon>Flavobacteriia</taxon>
        <taxon>Flavobacteriales</taxon>
        <taxon>Weeksellaceae</taxon>
        <taxon>Chishuiella</taxon>
    </lineage>
</organism>
<evidence type="ECO:0000313" key="7">
    <source>
        <dbReference type="EMBL" id="GGF06734.1"/>
    </source>
</evidence>
<comment type="similarity">
    <text evidence="1 5 6">Belongs to the bacterial ribosomal protein bS21 family.</text>
</comment>
<evidence type="ECO:0000313" key="8">
    <source>
        <dbReference type="EMBL" id="SHK46122.1"/>
    </source>
</evidence>
<proteinExistence type="inferred from homology"/>
<evidence type="ECO:0000313" key="10">
    <source>
        <dbReference type="Proteomes" id="UP000650994"/>
    </source>
</evidence>
<keyword evidence="3 5" id="KW-0687">Ribonucleoprotein</keyword>
<dbReference type="Pfam" id="PF01165">
    <property type="entry name" value="Ribosomal_S21"/>
    <property type="match status" value="1"/>
</dbReference>
<dbReference type="EMBL" id="FRBH01000001">
    <property type="protein sequence ID" value="SHK46122.1"/>
    <property type="molecule type" value="Genomic_DNA"/>
</dbReference>
<dbReference type="PRINTS" id="PR00976">
    <property type="entry name" value="RIBOSOMALS21"/>
</dbReference>
<dbReference type="NCBIfam" id="TIGR00030">
    <property type="entry name" value="S21p"/>
    <property type="match status" value="1"/>
</dbReference>
<dbReference type="GO" id="GO:0006412">
    <property type="term" value="P:translation"/>
    <property type="evidence" value="ECO:0007669"/>
    <property type="project" value="UniProtKB-UniRule"/>
</dbReference>
<reference evidence="9" key="2">
    <citation type="submission" date="2016-11" db="EMBL/GenBank/DDBJ databases">
        <authorList>
            <person name="Varghese N."/>
            <person name="Submissions S."/>
        </authorList>
    </citation>
    <scope>NUCLEOTIDE SEQUENCE [LARGE SCALE GENOMIC DNA]</scope>
    <source>
        <strain evidence="9">DSM 27989</strain>
    </source>
</reference>
<evidence type="ECO:0000256" key="1">
    <source>
        <dbReference type="ARBA" id="ARBA00006640"/>
    </source>
</evidence>
<evidence type="ECO:0000256" key="3">
    <source>
        <dbReference type="ARBA" id="ARBA00023274"/>
    </source>
</evidence>
<evidence type="ECO:0000256" key="6">
    <source>
        <dbReference type="RuleBase" id="RU000667"/>
    </source>
</evidence>
<accession>A0A1M6SN12</accession>
<reference evidence="8" key="3">
    <citation type="submission" date="2016-11" db="EMBL/GenBank/DDBJ databases">
        <authorList>
            <person name="Jaros S."/>
            <person name="Januszkiewicz K."/>
            <person name="Wedrychowicz H."/>
        </authorList>
    </citation>
    <scope>NUCLEOTIDE SEQUENCE [LARGE SCALE GENOMIC DNA]</scope>
    <source>
        <strain evidence="8">DSM 27989</strain>
    </source>
</reference>
<keyword evidence="2 5" id="KW-0689">Ribosomal protein</keyword>
<dbReference type="Gene3D" id="1.20.5.1150">
    <property type="entry name" value="Ribosomal protein S8"/>
    <property type="match status" value="1"/>
</dbReference>
<dbReference type="Proteomes" id="UP000184120">
    <property type="component" value="Unassembled WGS sequence"/>
</dbReference>
<reference evidence="10" key="4">
    <citation type="journal article" date="2019" name="Int. J. Syst. Evol. Microbiol.">
        <title>The Global Catalogue of Microorganisms (GCM) 10K type strain sequencing project: providing services to taxonomists for standard genome sequencing and annotation.</title>
        <authorList>
            <consortium name="The Broad Institute Genomics Platform"/>
            <consortium name="The Broad Institute Genome Sequencing Center for Infectious Disease"/>
            <person name="Wu L."/>
            <person name="Ma J."/>
        </authorList>
    </citation>
    <scope>NUCLEOTIDE SEQUENCE [LARGE SCALE GENOMIC DNA]</scope>
    <source>
        <strain evidence="10">CGMCC 1.12707</strain>
    </source>
</reference>
<evidence type="ECO:0000256" key="5">
    <source>
        <dbReference type="HAMAP-Rule" id="MF_00358"/>
    </source>
</evidence>
<dbReference type="GO" id="GO:0005840">
    <property type="term" value="C:ribosome"/>
    <property type="evidence" value="ECO:0007669"/>
    <property type="project" value="UniProtKB-KW"/>
</dbReference>